<dbReference type="OrthoDB" id="19657at2759"/>
<evidence type="ECO:0000259" key="2">
    <source>
        <dbReference type="Pfam" id="PF12697"/>
    </source>
</evidence>
<evidence type="ECO:0000313" key="3">
    <source>
        <dbReference type="EMBL" id="PIA46169.1"/>
    </source>
</evidence>
<name>A0A2G5DRN7_AQUCA</name>
<dbReference type="Gene3D" id="3.40.50.1820">
    <property type="entry name" value="alpha/beta hydrolase"/>
    <property type="match status" value="1"/>
</dbReference>
<feature type="domain" description="AB hydrolase-1" evidence="2">
    <location>
        <begin position="185"/>
        <end position="500"/>
    </location>
</feature>
<feature type="compositionally biased region" description="Polar residues" evidence="1">
    <location>
        <begin position="314"/>
        <end position="323"/>
    </location>
</feature>
<gene>
    <name evidence="3" type="ORF">AQUCO_01600438v1</name>
</gene>
<dbReference type="EMBL" id="KZ305033">
    <property type="protein sequence ID" value="PIA46169.1"/>
    <property type="molecule type" value="Genomic_DNA"/>
</dbReference>
<proteinExistence type="predicted"/>
<dbReference type="SUPFAM" id="SSF53474">
    <property type="entry name" value="alpha/beta-Hydrolases"/>
    <property type="match status" value="1"/>
</dbReference>
<evidence type="ECO:0000313" key="4">
    <source>
        <dbReference type="Proteomes" id="UP000230069"/>
    </source>
</evidence>
<sequence>GDRCVVVSNCTPLSYIHIARSSRNLNTDMKISVENINKGKSMGISSCCCSPLVVVPPARAAGLELQHHHQILVVGAMRLKIQCRRCSVVVVAAAAAGSASAADSEPSLDVKKKDKNKNKTRIAGIDQDELLDPSDLADPDSSFLHFKGIRIHHKIYNPHLHLHNQQHSPPSPFTQTSTKPLPFPIILLHGFGASLFSWDQAMKPLAHATASKVVAFDRPAFGLTSRSTMDHKDAAVPSLNPYSMAFSVFATLTFIDFLSADKAILIGHSAGSLVAVNTYFEAPDRVAALILIAPAIFGPRTPPKNTKKGKLEGESNSECNDNPTSKVQHNTFVMIGHILSKLAMYIARPIVGMVKGMVNMVSSLYKKVLTAFLRSTVAVMLVRMVIDKFGIAAIKNAWYDANQITDRVLDGYTKPLRTKGWDLALLEYTAAMLTESPSEPPLSKRLGQISCPVLIITGDSDRLVPSWNAERLSRAIPGSSLEVIKNCGHLPHEEKVEEFISVAQKFLQSVFGAREEQVLQTAS</sequence>
<protein>
    <recommendedName>
        <fullName evidence="2">AB hydrolase-1 domain-containing protein</fullName>
    </recommendedName>
</protein>
<reference evidence="3 4" key="1">
    <citation type="submission" date="2017-09" db="EMBL/GenBank/DDBJ databases">
        <title>WGS assembly of Aquilegia coerulea Goldsmith.</title>
        <authorList>
            <person name="Hodges S."/>
            <person name="Kramer E."/>
            <person name="Nordborg M."/>
            <person name="Tomkins J."/>
            <person name="Borevitz J."/>
            <person name="Derieg N."/>
            <person name="Yan J."/>
            <person name="Mihaltcheva S."/>
            <person name="Hayes R.D."/>
            <person name="Rokhsar D."/>
        </authorList>
    </citation>
    <scope>NUCLEOTIDE SEQUENCE [LARGE SCALE GENOMIC DNA]</scope>
    <source>
        <strain evidence="4">cv. Goldsmith</strain>
    </source>
</reference>
<dbReference type="InterPro" id="IPR000073">
    <property type="entry name" value="AB_hydrolase_1"/>
</dbReference>
<dbReference type="AlphaFoldDB" id="A0A2G5DRN7"/>
<dbReference type="GO" id="GO:0009941">
    <property type="term" value="C:chloroplast envelope"/>
    <property type="evidence" value="ECO:0007669"/>
    <property type="project" value="TreeGrafter"/>
</dbReference>
<dbReference type="Proteomes" id="UP000230069">
    <property type="component" value="Unassembled WGS sequence"/>
</dbReference>
<dbReference type="InterPro" id="IPR029058">
    <property type="entry name" value="AB_hydrolase_fold"/>
</dbReference>
<dbReference type="PANTHER" id="PTHR43689">
    <property type="entry name" value="HYDROLASE"/>
    <property type="match status" value="1"/>
</dbReference>
<keyword evidence="4" id="KW-1185">Reference proteome</keyword>
<dbReference type="Pfam" id="PF12697">
    <property type="entry name" value="Abhydrolase_6"/>
    <property type="match status" value="1"/>
</dbReference>
<feature type="non-terminal residue" evidence="3">
    <location>
        <position position="1"/>
    </location>
</feature>
<accession>A0A2G5DRN7</accession>
<feature type="region of interest" description="Disordered" evidence="1">
    <location>
        <begin position="303"/>
        <end position="323"/>
    </location>
</feature>
<evidence type="ECO:0000256" key="1">
    <source>
        <dbReference type="SAM" id="MobiDB-lite"/>
    </source>
</evidence>
<organism evidence="3 4">
    <name type="scientific">Aquilegia coerulea</name>
    <name type="common">Rocky mountain columbine</name>
    <dbReference type="NCBI Taxonomy" id="218851"/>
    <lineage>
        <taxon>Eukaryota</taxon>
        <taxon>Viridiplantae</taxon>
        <taxon>Streptophyta</taxon>
        <taxon>Embryophyta</taxon>
        <taxon>Tracheophyta</taxon>
        <taxon>Spermatophyta</taxon>
        <taxon>Magnoliopsida</taxon>
        <taxon>Ranunculales</taxon>
        <taxon>Ranunculaceae</taxon>
        <taxon>Thalictroideae</taxon>
        <taxon>Aquilegia</taxon>
    </lineage>
</organism>
<dbReference type="PANTHER" id="PTHR43689:SF1">
    <property type="entry name" value="ALPHA_BETA-HYDROLASES SUPERFAMILY PROTEIN"/>
    <property type="match status" value="1"/>
</dbReference>